<dbReference type="GO" id="GO:0019843">
    <property type="term" value="F:rRNA binding"/>
    <property type="evidence" value="ECO:0007669"/>
    <property type="project" value="UniProtKB-KW"/>
</dbReference>
<dbReference type="GO" id="GO:0022625">
    <property type="term" value="C:cytosolic large ribosomal subunit"/>
    <property type="evidence" value="ECO:0007669"/>
    <property type="project" value="TreeGrafter"/>
</dbReference>
<keyword evidence="4 7" id="KW-0689">Ribosomal protein</keyword>
<dbReference type="InterPro" id="IPR018260">
    <property type="entry name" value="Ribosomal_uL22_CS"/>
</dbReference>
<dbReference type="AlphaFoldDB" id="A0A3B1BZR3"/>
<reference evidence="7" key="1">
    <citation type="submission" date="2018-06" db="EMBL/GenBank/DDBJ databases">
        <authorList>
            <person name="Zhirakovskaya E."/>
        </authorList>
    </citation>
    <scope>NUCLEOTIDE SEQUENCE</scope>
</reference>
<keyword evidence="2" id="KW-0699">rRNA-binding</keyword>
<dbReference type="EMBL" id="UOGE01000027">
    <property type="protein sequence ID" value="VAX17793.1"/>
    <property type="molecule type" value="Genomic_DNA"/>
</dbReference>
<accession>A0A3B1BZR3</accession>
<feature type="compositionally biased region" description="Basic and acidic residues" evidence="6">
    <location>
        <begin position="176"/>
        <end position="188"/>
    </location>
</feature>
<evidence type="ECO:0000256" key="3">
    <source>
        <dbReference type="ARBA" id="ARBA00022884"/>
    </source>
</evidence>
<dbReference type="InterPro" id="IPR001063">
    <property type="entry name" value="Ribosomal_uL22"/>
</dbReference>
<dbReference type="GO" id="GO:0006412">
    <property type="term" value="P:translation"/>
    <property type="evidence" value="ECO:0007669"/>
    <property type="project" value="InterPro"/>
</dbReference>
<dbReference type="CDD" id="cd00336">
    <property type="entry name" value="Ribosomal_L22"/>
    <property type="match status" value="1"/>
</dbReference>
<gene>
    <name evidence="7" type="ORF">MNBD_NITROSPINAE02-539</name>
</gene>
<feature type="compositionally biased region" description="Basic and acidic residues" evidence="6">
    <location>
        <begin position="135"/>
        <end position="167"/>
    </location>
</feature>
<organism evidence="7">
    <name type="scientific">hydrothermal vent metagenome</name>
    <dbReference type="NCBI Taxonomy" id="652676"/>
    <lineage>
        <taxon>unclassified sequences</taxon>
        <taxon>metagenomes</taxon>
        <taxon>ecological metagenomes</taxon>
    </lineage>
</organism>
<feature type="compositionally biased region" description="Basic residues" evidence="6">
    <location>
        <begin position="106"/>
        <end position="117"/>
    </location>
</feature>
<dbReference type="Gene3D" id="3.90.470.10">
    <property type="entry name" value="Ribosomal protein L22/L17"/>
    <property type="match status" value="1"/>
</dbReference>
<dbReference type="Pfam" id="PF00237">
    <property type="entry name" value="Ribosomal_L22"/>
    <property type="match status" value="1"/>
</dbReference>
<protein>
    <submittedName>
        <fullName evidence="7">LSU ribosomal protein L22p (L17e)</fullName>
    </submittedName>
</protein>
<dbReference type="InterPro" id="IPR047867">
    <property type="entry name" value="Ribosomal_uL22_bac/org-type"/>
</dbReference>
<name>A0A3B1BZR3_9ZZZZ</name>
<proteinExistence type="inferred from homology"/>
<dbReference type="PROSITE" id="PS00464">
    <property type="entry name" value="RIBOSOMAL_L22"/>
    <property type="match status" value="1"/>
</dbReference>
<dbReference type="NCBIfam" id="TIGR01044">
    <property type="entry name" value="rplV_bact"/>
    <property type="match status" value="1"/>
</dbReference>
<dbReference type="PANTHER" id="PTHR13501">
    <property type="entry name" value="CHLOROPLAST 50S RIBOSOMAL PROTEIN L22-RELATED"/>
    <property type="match status" value="1"/>
</dbReference>
<keyword evidence="3" id="KW-0694">RNA-binding</keyword>
<dbReference type="PANTHER" id="PTHR13501:SF8">
    <property type="entry name" value="LARGE RIBOSOMAL SUBUNIT PROTEIN UL22M"/>
    <property type="match status" value="1"/>
</dbReference>
<evidence type="ECO:0000313" key="7">
    <source>
        <dbReference type="EMBL" id="VAX17793.1"/>
    </source>
</evidence>
<evidence type="ECO:0000256" key="5">
    <source>
        <dbReference type="ARBA" id="ARBA00023274"/>
    </source>
</evidence>
<evidence type="ECO:0000256" key="2">
    <source>
        <dbReference type="ARBA" id="ARBA00022730"/>
    </source>
</evidence>
<dbReference type="SUPFAM" id="SSF54843">
    <property type="entry name" value="Ribosomal protein L22"/>
    <property type="match status" value="1"/>
</dbReference>
<evidence type="ECO:0000256" key="1">
    <source>
        <dbReference type="ARBA" id="ARBA00009451"/>
    </source>
</evidence>
<evidence type="ECO:0000256" key="4">
    <source>
        <dbReference type="ARBA" id="ARBA00022980"/>
    </source>
</evidence>
<feature type="compositionally biased region" description="Basic and acidic residues" evidence="6">
    <location>
        <begin position="94"/>
        <end position="105"/>
    </location>
</feature>
<sequence>MIRGKNVEEAKNILRFTPKKGADMLLKVLNSAVANAEVKKVEDPEILLIEKIWIDQGPVSKRYMPRARGRADVLRKPTCHITIVVKEDLKAKEEAATRQAEIEAKKAKKRAAKKAKEKKAAPAAKKPTAKKPTAKKAEPKKKEEALKKGKDTEPAKKETKTAKDKAAPAKKPAAAAKEKVTEAKKKSK</sequence>
<dbReference type="GO" id="GO:0003735">
    <property type="term" value="F:structural constituent of ribosome"/>
    <property type="evidence" value="ECO:0007669"/>
    <property type="project" value="InterPro"/>
</dbReference>
<keyword evidence="5" id="KW-0687">Ribonucleoprotein</keyword>
<comment type="similarity">
    <text evidence="1">Belongs to the universal ribosomal protein uL22 family.</text>
</comment>
<dbReference type="InterPro" id="IPR005727">
    <property type="entry name" value="Ribosomal_uL22_bac/chlpt-type"/>
</dbReference>
<dbReference type="InterPro" id="IPR036394">
    <property type="entry name" value="Ribosomal_uL22_sf"/>
</dbReference>
<evidence type="ECO:0000256" key="6">
    <source>
        <dbReference type="SAM" id="MobiDB-lite"/>
    </source>
</evidence>
<feature type="region of interest" description="Disordered" evidence="6">
    <location>
        <begin position="94"/>
        <end position="188"/>
    </location>
</feature>